<dbReference type="Gene3D" id="1.10.150.240">
    <property type="entry name" value="Putative phosphatase, domain 2"/>
    <property type="match status" value="1"/>
</dbReference>
<dbReference type="InterPro" id="IPR023198">
    <property type="entry name" value="PGP-like_dom2"/>
</dbReference>
<evidence type="ECO:0000313" key="3">
    <source>
        <dbReference type="Proteomes" id="UP001315278"/>
    </source>
</evidence>
<keyword evidence="3" id="KW-1185">Reference proteome</keyword>
<protein>
    <submittedName>
        <fullName evidence="2">HAD family phosphatase</fullName>
    </submittedName>
</protein>
<dbReference type="PRINTS" id="PR00413">
    <property type="entry name" value="HADHALOGNASE"/>
</dbReference>
<dbReference type="SFLD" id="SFLDG01135">
    <property type="entry name" value="C1.5.6:_HAD__Beta-PGM__Phospha"/>
    <property type="match status" value="1"/>
</dbReference>
<dbReference type="Gene3D" id="3.40.50.1000">
    <property type="entry name" value="HAD superfamily/HAD-like"/>
    <property type="match status" value="1"/>
</dbReference>
<dbReference type="PANTHER" id="PTHR18901:SF38">
    <property type="entry name" value="PSEUDOURIDINE-5'-PHOSPHATASE"/>
    <property type="match status" value="1"/>
</dbReference>
<dbReference type="InterPro" id="IPR023214">
    <property type="entry name" value="HAD_sf"/>
</dbReference>
<proteinExistence type="predicted"/>
<evidence type="ECO:0000313" key="2">
    <source>
        <dbReference type="EMBL" id="MBR0798414.1"/>
    </source>
</evidence>
<dbReference type="InterPro" id="IPR006439">
    <property type="entry name" value="HAD-SF_hydro_IA"/>
</dbReference>
<feature type="region of interest" description="Disordered" evidence="1">
    <location>
        <begin position="1"/>
        <end position="21"/>
    </location>
</feature>
<comment type="caution">
    <text evidence="2">The sequence shown here is derived from an EMBL/GenBank/DDBJ whole genome shotgun (WGS) entry which is preliminary data.</text>
</comment>
<dbReference type="SFLD" id="SFLDG01129">
    <property type="entry name" value="C1.5:_HAD__Beta-PGM__Phosphata"/>
    <property type="match status" value="1"/>
</dbReference>
<dbReference type="SUPFAM" id="SSF56784">
    <property type="entry name" value="HAD-like"/>
    <property type="match status" value="1"/>
</dbReference>
<sequence>MPVPELPAKGGRGTTRRRERRVSKRWTVSAVLLDMDGTLLDTEKVYFDSLVAALNGCGYNDDVVSLCRSMVGLPGPVCEAMLLDRYGSAFPLAEVNRAFILNRDRMFEATLPLKSGTIELLDGLAATNCPMAIVTSSSRRTAERHLALAGIRDRFDTLLTLDDVTHGKPDPELYLTAAARLGVIPQACVAVEDSNHGVAAAHAAGAITLMVPDMAQPTAETRTRCAAVLPDLNAVLALLRERGVFARQSS</sequence>
<dbReference type="EMBL" id="JAFCJH010000026">
    <property type="protein sequence ID" value="MBR0798414.1"/>
    <property type="molecule type" value="Genomic_DNA"/>
</dbReference>
<evidence type="ECO:0000256" key="1">
    <source>
        <dbReference type="SAM" id="MobiDB-lite"/>
    </source>
</evidence>
<gene>
    <name evidence="2" type="ORF">JQ615_23795</name>
</gene>
<dbReference type="NCBIfam" id="TIGR01509">
    <property type="entry name" value="HAD-SF-IA-v3"/>
    <property type="match status" value="1"/>
</dbReference>
<name>A0ABS5FP36_9BRAD</name>
<reference evidence="3" key="1">
    <citation type="journal article" date="2021" name="ISME J.">
        <title>Evolutionary origin and ecological implication of a unique nif island in free-living Bradyrhizobium lineages.</title>
        <authorList>
            <person name="Tao J."/>
        </authorList>
    </citation>
    <scope>NUCLEOTIDE SEQUENCE [LARGE SCALE GENOMIC DNA]</scope>
    <source>
        <strain evidence="3">SZCCT0434</strain>
    </source>
</reference>
<dbReference type="Pfam" id="PF00702">
    <property type="entry name" value="Hydrolase"/>
    <property type="match status" value="1"/>
</dbReference>
<dbReference type="PANTHER" id="PTHR18901">
    <property type="entry name" value="2-DEOXYGLUCOSE-6-PHOSPHATE PHOSPHATASE 2"/>
    <property type="match status" value="1"/>
</dbReference>
<organism evidence="2 3">
    <name type="scientific">Bradyrhizobium jicamae</name>
    <dbReference type="NCBI Taxonomy" id="280332"/>
    <lineage>
        <taxon>Bacteria</taxon>
        <taxon>Pseudomonadati</taxon>
        <taxon>Pseudomonadota</taxon>
        <taxon>Alphaproteobacteria</taxon>
        <taxon>Hyphomicrobiales</taxon>
        <taxon>Nitrobacteraceae</taxon>
        <taxon>Bradyrhizobium</taxon>
    </lineage>
</organism>
<dbReference type="Proteomes" id="UP001315278">
    <property type="component" value="Unassembled WGS sequence"/>
</dbReference>
<dbReference type="SFLD" id="SFLDS00003">
    <property type="entry name" value="Haloacid_Dehalogenase"/>
    <property type="match status" value="1"/>
</dbReference>
<accession>A0ABS5FP36</accession>
<dbReference type="InterPro" id="IPR036412">
    <property type="entry name" value="HAD-like_sf"/>
</dbReference>